<comment type="caution">
    <text evidence="1">The sequence shown here is derived from an EMBL/GenBank/DDBJ whole genome shotgun (WGS) entry which is preliminary data.</text>
</comment>
<evidence type="ECO:0008006" key="2">
    <source>
        <dbReference type="Google" id="ProtNLM"/>
    </source>
</evidence>
<dbReference type="InterPro" id="IPR019734">
    <property type="entry name" value="TPR_rpt"/>
</dbReference>
<dbReference type="InterPro" id="IPR011990">
    <property type="entry name" value="TPR-like_helical_dom_sf"/>
</dbReference>
<organism evidence="1">
    <name type="scientific">marine sediment metagenome</name>
    <dbReference type="NCBI Taxonomy" id="412755"/>
    <lineage>
        <taxon>unclassified sequences</taxon>
        <taxon>metagenomes</taxon>
        <taxon>ecological metagenomes</taxon>
    </lineage>
</organism>
<dbReference type="SUPFAM" id="SSF48452">
    <property type="entry name" value="TPR-like"/>
    <property type="match status" value="1"/>
</dbReference>
<name>X1EV63_9ZZZZ</name>
<feature type="non-terminal residue" evidence="1">
    <location>
        <position position="1"/>
    </location>
</feature>
<sequence>DWEDNFSKTRNDLHRHATSDWIIFLDGHEYVESYSDLQKALSLKTDALTVKIVMENGFAFHFPRIFRNYVKFIHKVHNAPKIRHSKPYDAFVIIHDREHGQSKKATKERASQRYNMVSNLMGNILKRNKKSPRPHFYLGNLNLSESNFKKAIKHFKKSAKYSTEPVAKWFSWFHVGISYNKINKPYRAMRAFLQAEQAQPNRWETAKMMGISFAAMDRPIDALRHFNDSFKINTGKFSLKPIERNDAETWDF</sequence>
<dbReference type="AlphaFoldDB" id="X1EV63"/>
<reference evidence="1" key="1">
    <citation type="journal article" date="2014" name="Front. Microbiol.">
        <title>High frequency of phylogenetically diverse reductive dehalogenase-homologous genes in deep subseafloor sedimentary metagenomes.</title>
        <authorList>
            <person name="Kawai M."/>
            <person name="Futagami T."/>
            <person name="Toyoda A."/>
            <person name="Takaki Y."/>
            <person name="Nishi S."/>
            <person name="Hori S."/>
            <person name="Arai W."/>
            <person name="Tsubouchi T."/>
            <person name="Morono Y."/>
            <person name="Uchiyama I."/>
            <person name="Ito T."/>
            <person name="Fujiyama A."/>
            <person name="Inagaki F."/>
            <person name="Takami H."/>
        </authorList>
    </citation>
    <scope>NUCLEOTIDE SEQUENCE</scope>
    <source>
        <strain evidence="1">Expedition CK06-06</strain>
    </source>
</reference>
<dbReference type="Gene3D" id="1.25.40.10">
    <property type="entry name" value="Tetratricopeptide repeat domain"/>
    <property type="match status" value="1"/>
</dbReference>
<protein>
    <recommendedName>
        <fullName evidence="2">Glycosyltransferase 2-like domain-containing protein</fullName>
    </recommendedName>
</protein>
<gene>
    <name evidence="1" type="ORF">S03H2_22390</name>
</gene>
<accession>X1EV63</accession>
<dbReference type="EMBL" id="BARU01012050">
    <property type="protein sequence ID" value="GAH36447.1"/>
    <property type="molecule type" value="Genomic_DNA"/>
</dbReference>
<evidence type="ECO:0000313" key="1">
    <source>
        <dbReference type="EMBL" id="GAH36447.1"/>
    </source>
</evidence>
<proteinExistence type="predicted"/>
<feature type="non-terminal residue" evidence="1">
    <location>
        <position position="252"/>
    </location>
</feature>
<dbReference type="SMART" id="SM00028">
    <property type="entry name" value="TPR"/>
    <property type="match status" value="3"/>
</dbReference>